<dbReference type="InterPro" id="IPR008928">
    <property type="entry name" value="6-hairpin_glycosidase_sf"/>
</dbReference>
<dbReference type="InterPro" id="IPR008902">
    <property type="entry name" value="Rhamnosid_concanavalin"/>
</dbReference>
<dbReference type="SUPFAM" id="SSF48208">
    <property type="entry name" value="Six-hairpin glycosidases"/>
    <property type="match status" value="1"/>
</dbReference>
<dbReference type="Pfam" id="PF08531">
    <property type="entry name" value="Bac_rhamnosid_N"/>
    <property type="match status" value="1"/>
</dbReference>
<dbReference type="PIRSF" id="PIRSF010631">
    <property type="entry name" value="A-rhamnsds"/>
    <property type="match status" value="1"/>
</dbReference>
<dbReference type="InterPro" id="IPR013737">
    <property type="entry name" value="Bac_rhamnosid_N"/>
</dbReference>
<sequence>MKIERILIEDQMAPIGLDEKKPAFSWLLTAEEGEQNLMQSACRIVVRTGEDTVWDSGKMETGVSTGIGYEGEALQPCTKYEVKAEVWDNHGGKAEAESSFETGLMDSLYAAWEGAEWIGAPHATVCAENRGVFTIESEFRMEGGKGEAGIVFGANDFRLNDHTKNELGMEGENYIRYAVCLEDGDARLEIYRVGYAPEDTAEKPFAVTKLVNWKEKTQEILTPENADAFHKLTVEVDGNVAYAYVDGILVDAIEEHGFFGTKVSGRQLNPRGNNDVLPYPRLNEIGFYAGKGTTGYFKNLTVRNVRKPSAEIVRETPEGRLDGGKSIFADQIPVENGYFKVEDSQITADPSHHSIPMLRSCISCQKEKKLASARLYITARGIYDCRINGQEITEDLLRPGLTQYDHRMNYQTYDITGLMKPGRNGIGVTLASGWWSEAQTFVVKNFNYFGDKESLLAKVVMKYEDGSREVFGTNTEDWKYFGEGPYLFSSYFAGEQYDARRAEVYETYSLPEFDDSTWEKPVVVDTVMIEEFCTMPGFGRSWPAVHEQKPEYIGEYDAPVRIVDRRTAKTRKELFPGVYLYDLEQEMAGVPRITLHEKAGTKIIIRYAEVLYPDLPEYAGKEGTMMLENYRDATSTDVYICRGGEEVFQPKFTFHGYRYIEISGVEHAPELEEVESLQYSSVTEFHGSLTSSHRLLNRFAENVSWSQKCNFINIPTDCPQRNERMGWAGDTHIFCHTALNNSSLKKFYERNLQAMRDLQTPEGQYPEIAPVGGGFGGITYECASIFMAWELYEQYGDIRTLEKFYPGMQKYMDYMKDKGLPGTKVNPAIGPLGDWLAPEETDLLLLWNAFYYKEADLMSRIAGALGRTEEQHQYKALAAKVKKFWNETFVLPDSGKTCNADGTLCDTQCSYAIALSYDVAEDRKRIGEHLIRKTRAIGHTVGTGFFGTGILNQMLTEQGAVEDAWKMMLQTAFPSWLYPVTQGATTIWEHWDSYTKEKGFGGQNAMNSFNHYSLGSVLSWLYHTGLGIQRDETKPGYQHILLKPQPGTLEFMKGSVDSPYGVISAGWERKGDKIEYQVTIPVNTTATLFKNTQDPADTVELGSGTYTFML</sequence>
<keyword evidence="3" id="KW-0378">Hydrolase</keyword>
<protein>
    <recommendedName>
        <fullName evidence="2">alpha-L-rhamnosidase</fullName>
        <ecNumber evidence="2">3.2.1.40</ecNumber>
    </recommendedName>
</protein>
<dbReference type="Pfam" id="PF17389">
    <property type="entry name" value="Bac_rhamnosid6H"/>
    <property type="match status" value="1"/>
</dbReference>
<dbReference type="GO" id="GO:0005975">
    <property type="term" value="P:carbohydrate metabolic process"/>
    <property type="evidence" value="ECO:0007669"/>
    <property type="project" value="InterPro"/>
</dbReference>
<dbReference type="Gene3D" id="1.50.10.10">
    <property type="match status" value="1"/>
</dbReference>
<dbReference type="RefSeq" id="WP_022461983.1">
    <property type="nucleotide sequence ID" value="NZ_CYYV01000003.1"/>
</dbReference>
<evidence type="ECO:0000259" key="6">
    <source>
        <dbReference type="Pfam" id="PF17389"/>
    </source>
</evidence>
<dbReference type="GO" id="GO:0030596">
    <property type="term" value="F:alpha-L-rhamnosidase activity"/>
    <property type="evidence" value="ECO:0007669"/>
    <property type="project" value="UniProtKB-EC"/>
</dbReference>
<name>A0A173ZE50_9FIRM</name>
<dbReference type="InterPro" id="IPR035398">
    <property type="entry name" value="Bac_rhamnosid_C"/>
</dbReference>
<dbReference type="InterPro" id="IPR013783">
    <property type="entry name" value="Ig-like_fold"/>
</dbReference>
<dbReference type="EMBL" id="CYYV01000003">
    <property type="protein sequence ID" value="CUN73478.1"/>
    <property type="molecule type" value="Genomic_DNA"/>
</dbReference>
<evidence type="ECO:0000313" key="9">
    <source>
        <dbReference type="Proteomes" id="UP000095706"/>
    </source>
</evidence>
<organism evidence="8 9">
    <name type="scientific">Fusicatenibacter saccharivorans</name>
    <dbReference type="NCBI Taxonomy" id="1150298"/>
    <lineage>
        <taxon>Bacteria</taxon>
        <taxon>Bacillati</taxon>
        <taxon>Bacillota</taxon>
        <taxon>Clostridia</taxon>
        <taxon>Lachnospirales</taxon>
        <taxon>Lachnospiraceae</taxon>
        <taxon>Fusicatenibacter</taxon>
    </lineage>
</organism>
<evidence type="ECO:0000256" key="1">
    <source>
        <dbReference type="ARBA" id="ARBA00001445"/>
    </source>
</evidence>
<dbReference type="AlphaFoldDB" id="A0A173ZE50"/>
<feature type="domain" description="Alpha-L-rhamnosidase C-terminal" evidence="7">
    <location>
        <begin position="1027"/>
        <end position="1089"/>
    </location>
</feature>
<dbReference type="InterPro" id="IPR016007">
    <property type="entry name" value="Alpha_rhamnosid"/>
</dbReference>
<evidence type="ECO:0000256" key="2">
    <source>
        <dbReference type="ARBA" id="ARBA00012652"/>
    </source>
</evidence>
<dbReference type="Pfam" id="PF17390">
    <property type="entry name" value="Bac_rhamnosid_C"/>
    <property type="match status" value="1"/>
</dbReference>
<dbReference type="Gene3D" id="2.60.40.10">
    <property type="entry name" value="Immunoglobulins"/>
    <property type="match status" value="1"/>
</dbReference>
<evidence type="ECO:0000313" key="8">
    <source>
        <dbReference type="EMBL" id="CUN73478.1"/>
    </source>
</evidence>
<evidence type="ECO:0000259" key="7">
    <source>
        <dbReference type="Pfam" id="PF17390"/>
    </source>
</evidence>
<dbReference type="PANTHER" id="PTHR33307:SF6">
    <property type="entry name" value="ALPHA-RHAMNOSIDASE (EUROFUNG)-RELATED"/>
    <property type="match status" value="1"/>
</dbReference>
<evidence type="ECO:0000256" key="3">
    <source>
        <dbReference type="ARBA" id="ARBA00022801"/>
    </source>
</evidence>
<dbReference type="STRING" id="1150298.ERS852406_00577"/>
<dbReference type="Pfam" id="PF25788">
    <property type="entry name" value="Ig_Rha78A_N"/>
    <property type="match status" value="1"/>
</dbReference>
<dbReference type="Pfam" id="PF05592">
    <property type="entry name" value="Bac_rhamnosid"/>
    <property type="match status" value="1"/>
</dbReference>
<dbReference type="PANTHER" id="PTHR33307">
    <property type="entry name" value="ALPHA-RHAMNOSIDASE (EUROFUNG)"/>
    <property type="match status" value="1"/>
</dbReference>
<comment type="catalytic activity">
    <reaction evidence="1">
        <text>Hydrolysis of terminal non-reducing alpha-L-rhamnose residues in alpha-L-rhamnosides.</text>
        <dbReference type="EC" id="3.2.1.40"/>
    </reaction>
</comment>
<reference evidence="8 9" key="1">
    <citation type="submission" date="2015-09" db="EMBL/GenBank/DDBJ databases">
        <authorList>
            <consortium name="Pathogen Informatics"/>
        </authorList>
    </citation>
    <scope>NUCLEOTIDE SEQUENCE [LARGE SCALE GENOMIC DNA]</scope>
    <source>
        <strain evidence="8 9">2789STDY5608849</strain>
    </source>
</reference>
<dbReference type="Proteomes" id="UP000095706">
    <property type="component" value="Unassembled WGS sequence"/>
</dbReference>
<proteinExistence type="predicted"/>
<dbReference type="Gene3D" id="2.60.120.260">
    <property type="entry name" value="Galactose-binding domain-like"/>
    <property type="match status" value="2"/>
</dbReference>
<dbReference type="InterPro" id="IPR012341">
    <property type="entry name" value="6hp_glycosidase-like_sf"/>
</dbReference>
<dbReference type="EC" id="3.2.1.40" evidence="2"/>
<dbReference type="Gene3D" id="2.60.420.10">
    <property type="entry name" value="Maltose phosphorylase, domain 3"/>
    <property type="match status" value="1"/>
</dbReference>
<feature type="domain" description="Alpha-L-rhamnosidase six-hairpin glycosidase" evidence="6">
    <location>
        <begin position="686"/>
        <end position="1023"/>
    </location>
</feature>
<accession>A0A173ZE50</accession>
<feature type="domain" description="Bacterial alpha-L-rhamnosidase N-terminal" evidence="5">
    <location>
        <begin position="368"/>
        <end position="525"/>
    </location>
</feature>
<dbReference type="InterPro" id="IPR035396">
    <property type="entry name" value="Bac_rhamnosid6H"/>
</dbReference>
<gene>
    <name evidence="8" type="ORF">ERS852406_00577</name>
</gene>
<evidence type="ECO:0000259" key="5">
    <source>
        <dbReference type="Pfam" id="PF08531"/>
    </source>
</evidence>
<evidence type="ECO:0000259" key="4">
    <source>
        <dbReference type="Pfam" id="PF05592"/>
    </source>
</evidence>
<feature type="domain" description="Alpha-L-rhamnosidase concanavalin-like" evidence="4">
    <location>
        <begin position="575"/>
        <end position="677"/>
    </location>
</feature>